<accession>J9GCV0</accession>
<sequence length="36" mass="4026">MPTSLRWAPIWSRSTWPHRLVGSMPFKGSSPSSCPP</sequence>
<dbReference type="EMBL" id="AMCI01004876">
    <property type="protein sequence ID" value="EJW97219.1"/>
    <property type="molecule type" value="Genomic_DNA"/>
</dbReference>
<proteinExistence type="predicted"/>
<comment type="caution">
    <text evidence="1">The sequence shown here is derived from an EMBL/GenBank/DDBJ whole genome shotgun (WGS) entry which is preliminary data.</text>
</comment>
<protein>
    <submittedName>
        <fullName evidence="1">Uncharacterized protein</fullName>
    </submittedName>
</protein>
<name>J9GCV0_9ZZZZ</name>
<reference evidence="1" key="1">
    <citation type="journal article" date="2012" name="PLoS ONE">
        <title>Gene sets for utilization of primary and secondary nutrition supplies in the distal gut of endangered iberian lynx.</title>
        <authorList>
            <person name="Alcaide M."/>
            <person name="Messina E."/>
            <person name="Richter M."/>
            <person name="Bargiela R."/>
            <person name="Peplies J."/>
            <person name="Huws S.A."/>
            <person name="Newbold C.J."/>
            <person name="Golyshin P.N."/>
            <person name="Simon M.A."/>
            <person name="Lopez G."/>
            <person name="Yakimov M.M."/>
            <person name="Ferrer M."/>
        </authorList>
    </citation>
    <scope>NUCLEOTIDE SEQUENCE</scope>
</reference>
<organism evidence="1">
    <name type="scientific">gut metagenome</name>
    <dbReference type="NCBI Taxonomy" id="749906"/>
    <lineage>
        <taxon>unclassified sequences</taxon>
        <taxon>metagenomes</taxon>
        <taxon>organismal metagenomes</taxon>
    </lineage>
</organism>
<evidence type="ECO:0000313" key="1">
    <source>
        <dbReference type="EMBL" id="EJW97219.1"/>
    </source>
</evidence>
<dbReference type="AlphaFoldDB" id="J9GCV0"/>
<gene>
    <name evidence="1" type="ORF">EVA_14673</name>
</gene>